<dbReference type="GO" id="GO:0009103">
    <property type="term" value="P:lipopolysaccharide biosynthetic process"/>
    <property type="evidence" value="ECO:0007669"/>
    <property type="project" value="TreeGrafter"/>
</dbReference>
<evidence type="ECO:0000256" key="4">
    <source>
        <dbReference type="ARBA" id="ARBA00022692"/>
    </source>
</evidence>
<dbReference type="Proteomes" id="UP000219573">
    <property type="component" value="Unassembled WGS sequence"/>
</dbReference>
<evidence type="ECO:0000256" key="2">
    <source>
        <dbReference type="ARBA" id="ARBA00022475"/>
    </source>
</evidence>
<evidence type="ECO:0000256" key="3">
    <source>
        <dbReference type="ARBA" id="ARBA00022679"/>
    </source>
</evidence>
<feature type="transmembrane region" description="Helical" evidence="8">
    <location>
        <begin position="276"/>
        <end position="294"/>
    </location>
</feature>
<feature type="binding site" evidence="7">
    <location>
        <position position="139"/>
    </location>
    <ligand>
        <name>Mg(2+)</name>
        <dbReference type="ChEBI" id="CHEBI:18420"/>
    </ligand>
</feature>
<evidence type="ECO:0000256" key="8">
    <source>
        <dbReference type="SAM" id="Phobius"/>
    </source>
</evidence>
<dbReference type="InterPro" id="IPR000715">
    <property type="entry name" value="Glycosyl_transferase_4"/>
</dbReference>
<dbReference type="EMBL" id="OBDZ01000003">
    <property type="protein sequence ID" value="SNY15248.1"/>
    <property type="molecule type" value="Genomic_DNA"/>
</dbReference>
<feature type="transmembrane region" description="Helical" evidence="8">
    <location>
        <begin position="68"/>
        <end position="87"/>
    </location>
</feature>
<feature type="transmembrane region" description="Helical" evidence="8">
    <location>
        <begin position="42"/>
        <end position="61"/>
    </location>
</feature>
<dbReference type="GO" id="GO:0044038">
    <property type="term" value="P:cell wall macromolecule biosynthetic process"/>
    <property type="evidence" value="ECO:0007669"/>
    <property type="project" value="TreeGrafter"/>
</dbReference>
<keyword evidence="7" id="KW-0479">Metal-binding</keyword>
<gene>
    <name evidence="9" type="ORF">SAMN06265827_1032</name>
</gene>
<dbReference type="GO" id="GO:0071555">
    <property type="term" value="P:cell wall organization"/>
    <property type="evidence" value="ECO:0007669"/>
    <property type="project" value="TreeGrafter"/>
</dbReference>
<evidence type="ECO:0000256" key="1">
    <source>
        <dbReference type="ARBA" id="ARBA00004651"/>
    </source>
</evidence>
<organism evidence="9 10">
    <name type="scientific">Orenia metallireducens</name>
    <dbReference type="NCBI Taxonomy" id="1413210"/>
    <lineage>
        <taxon>Bacteria</taxon>
        <taxon>Bacillati</taxon>
        <taxon>Bacillota</taxon>
        <taxon>Clostridia</taxon>
        <taxon>Halanaerobiales</taxon>
        <taxon>Halobacteroidaceae</taxon>
        <taxon>Orenia</taxon>
    </lineage>
</organism>
<evidence type="ECO:0000313" key="10">
    <source>
        <dbReference type="Proteomes" id="UP000219573"/>
    </source>
</evidence>
<dbReference type="PANTHER" id="PTHR22926:SF3">
    <property type="entry name" value="UNDECAPRENYL-PHOSPHATE ALPHA-N-ACETYLGLUCOSAMINYL 1-PHOSPHATE TRANSFERASE"/>
    <property type="match status" value="1"/>
</dbReference>
<dbReference type="GO" id="GO:0005886">
    <property type="term" value="C:plasma membrane"/>
    <property type="evidence" value="ECO:0007669"/>
    <property type="project" value="UniProtKB-SubCell"/>
</dbReference>
<keyword evidence="6 8" id="KW-0472">Membrane</keyword>
<feature type="binding site" evidence="7">
    <location>
        <position position="199"/>
    </location>
    <ligand>
        <name>Mg(2+)</name>
        <dbReference type="ChEBI" id="CHEBI:18420"/>
    </ligand>
</feature>
<protein>
    <submittedName>
        <fullName evidence="9">UDP-GlcNAc:undecaprenyl-phosphate GlcNAc-1-phosphate transferase</fullName>
    </submittedName>
</protein>
<dbReference type="GO" id="GO:0046872">
    <property type="term" value="F:metal ion binding"/>
    <property type="evidence" value="ECO:0007669"/>
    <property type="project" value="UniProtKB-KW"/>
</dbReference>
<dbReference type="AlphaFoldDB" id="A0A285FVS9"/>
<feature type="transmembrane region" description="Helical" evidence="8">
    <location>
        <begin position="93"/>
        <end position="110"/>
    </location>
</feature>
<dbReference type="PANTHER" id="PTHR22926">
    <property type="entry name" value="PHOSPHO-N-ACETYLMURAMOYL-PENTAPEPTIDE-TRANSFERASE"/>
    <property type="match status" value="1"/>
</dbReference>
<comment type="cofactor">
    <cofactor evidence="7">
        <name>Mg(2+)</name>
        <dbReference type="ChEBI" id="CHEBI:18420"/>
    </cofactor>
</comment>
<dbReference type="CDD" id="cd06853">
    <property type="entry name" value="GT_WecA_like"/>
    <property type="match status" value="1"/>
</dbReference>
<evidence type="ECO:0000313" key="9">
    <source>
        <dbReference type="EMBL" id="SNY15248.1"/>
    </source>
</evidence>
<keyword evidence="7" id="KW-0460">Magnesium</keyword>
<dbReference type="OrthoDB" id="9805475at2"/>
<name>A0A285FVS9_9FIRM</name>
<keyword evidence="5 8" id="KW-1133">Transmembrane helix</keyword>
<feature type="transmembrane region" description="Helical" evidence="8">
    <location>
        <begin position="223"/>
        <end position="244"/>
    </location>
</feature>
<sequence length="443" mass="49400">MFLSSLAMSLLLTPLVKRLAYKVGAVDHPNHRKVHSNVMPRLGGLAIYISFITSSFIFLDFNSNFKGILLGSAIIIIVGIIDDIIGVKAKIKLVGQILATIPLLAYGLQINFASDIILIKVFGTILTVFWVVGLINAVNLIDGLDGLAGGVSLIGVLSLAMVSLIQGNLLDVSLSVLLAGAILGFLKYNFNPAEIFMGDTGSMFLGYAAASISLLTIGNSTELVTYLIPILALGVPIFDTNFAFSRRLINGKHPFTPDKEHIHHRFINFGLNQKQTVLTIYLISLVFGLTSILLARYNSLTNLLLIFSILMLLFLWLKEFGIIRLGNSLKAEPIEILGEIRYKLVELEKVFDDELELAGFHKEIGQLEELVAKVPSFVYSQTFNELAATKEQRTYKTLRDRVYWLIEIIDYIVDNYQYNKENLNYIFDNEKSNLLNINYNLKV</sequence>
<dbReference type="RefSeq" id="WP_143786644.1">
    <property type="nucleotide sequence ID" value="NZ_OBDZ01000003.1"/>
</dbReference>
<proteinExistence type="predicted"/>
<keyword evidence="3 9" id="KW-0808">Transferase</keyword>
<keyword evidence="2" id="KW-1003">Cell membrane</keyword>
<evidence type="ECO:0000256" key="6">
    <source>
        <dbReference type="ARBA" id="ARBA00023136"/>
    </source>
</evidence>
<dbReference type="PROSITE" id="PS01348">
    <property type="entry name" value="MRAY_2"/>
    <property type="match status" value="1"/>
</dbReference>
<reference evidence="10" key="1">
    <citation type="submission" date="2017-09" db="EMBL/GenBank/DDBJ databases">
        <authorList>
            <person name="Varghese N."/>
            <person name="Submissions S."/>
        </authorList>
    </citation>
    <scope>NUCLEOTIDE SEQUENCE [LARGE SCALE GENOMIC DNA]</scope>
    <source>
        <strain evidence="10">MSL47</strain>
    </source>
</reference>
<keyword evidence="10" id="KW-1185">Reference proteome</keyword>
<evidence type="ECO:0000256" key="5">
    <source>
        <dbReference type="ARBA" id="ARBA00022989"/>
    </source>
</evidence>
<dbReference type="GO" id="GO:0016780">
    <property type="term" value="F:phosphotransferase activity, for other substituted phosphate groups"/>
    <property type="evidence" value="ECO:0007669"/>
    <property type="project" value="InterPro"/>
</dbReference>
<feature type="transmembrane region" description="Helical" evidence="8">
    <location>
        <begin position="300"/>
        <end position="317"/>
    </location>
</feature>
<dbReference type="Pfam" id="PF00953">
    <property type="entry name" value="Glycos_transf_4"/>
    <property type="match status" value="1"/>
</dbReference>
<feature type="transmembrane region" description="Helical" evidence="8">
    <location>
        <begin position="117"/>
        <end position="141"/>
    </location>
</feature>
<feature type="transmembrane region" description="Helical" evidence="8">
    <location>
        <begin position="147"/>
        <end position="165"/>
    </location>
</feature>
<dbReference type="InterPro" id="IPR018480">
    <property type="entry name" value="PNAcMuramoyl-5peptid_Trfase_CS"/>
</dbReference>
<keyword evidence="4 8" id="KW-0812">Transmembrane</keyword>
<evidence type="ECO:0000256" key="7">
    <source>
        <dbReference type="PIRSR" id="PIRSR600715-1"/>
    </source>
</evidence>
<accession>A0A285FVS9</accession>
<comment type="subcellular location">
    <subcellularLocation>
        <location evidence="1">Cell membrane</location>
        <topology evidence="1">Multi-pass membrane protein</topology>
    </subcellularLocation>
</comment>